<evidence type="ECO:0000256" key="1">
    <source>
        <dbReference type="ARBA" id="ARBA00001964"/>
    </source>
</evidence>
<evidence type="ECO:0000313" key="6">
    <source>
        <dbReference type="Proteomes" id="UP000192277"/>
    </source>
</evidence>
<comment type="cofactor">
    <cofactor evidence="1">
        <name>thiamine diphosphate</name>
        <dbReference type="ChEBI" id="CHEBI:58937"/>
    </cofactor>
</comment>
<comment type="similarity">
    <text evidence="2">Belongs to the transketolase family.</text>
</comment>
<gene>
    <name evidence="5" type="ORF">A4D02_07245</name>
</gene>
<dbReference type="Gene3D" id="3.40.50.970">
    <property type="match status" value="1"/>
</dbReference>
<evidence type="ECO:0000256" key="2">
    <source>
        <dbReference type="ARBA" id="ARBA00007131"/>
    </source>
</evidence>
<dbReference type="Pfam" id="PF00456">
    <property type="entry name" value="Transketolase_N"/>
    <property type="match status" value="1"/>
</dbReference>
<protein>
    <recommendedName>
        <fullName evidence="4">Transketolase N-terminal domain-containing protein</fullName>
    </recommendedName>
</protein>
<name>A0ABX3NWA9_9BACT</name>
<dbReference type="EMBL" id="LWBO01000012">
    <property type="protein sequence ID" value="OQP48499.1"/>
    <property type="molecule type" value="Genomic_DNA"/>
</dbReference>
<accession>A0ABX3NWA9</accession>
<evidence type="ECO:0000313" key="5">
    <source>
        <dbReference type="EMBL" id="OQP48499.1"/>
    </source>
</evidence>
<sequence>MLIEKRNSVRDRLIRMYKQANAGHVGCSLSCLDMAVFIKFELMKVADELILSKGHAAALLYSLFAEDGTISAAEIETFYKNGTHLSAHPPVNKIKGIPFATGSLGHGLSIAAGLGLANKLKKTDKKIYCITSDGELNEGSTWEAALFMAHHNLRNVIWFIDRNYLQGFGRTEDTMKMEPLDKKLESFGFNVAIADGHDFDSLRQVTAQYSTDKPTAIICKTIKGKDLKLADTVDCHYLPLTEEDFLKLTTLPG</sequence>
<reference evidence="5 6" key="1">
    <citation type="submission" date="2016-04" db="EMBL/GenBank/DDBJ databases">
        <authorList>
            <person name="Chen L."/>
            <person name="Zhuang W."/>
            <person name="Wang G."/>
        </authorList>
    </citation>
    <scope>NUCLEOTIDE SEQUENCE [LARGE SCALE GENOMIC DNA]</scope>
    <source>
        <strain evidence="6">GR20</strain>
    </source>
</reference>
<dbReference type="SUPFAM" id="SSF52518">
    <property type="entry name" value="Thiamin diphosphate-binding fold (THDP-binding)"/>
    <property type="match status" value="1"/>
</dbReference>
<dbReference type="Proteomes" id="UP000192277">
    <property type="component" value="Unassembled WGS sequence"/>
</dbReference>
<dbReference type="CDD" id="cd02012">
    <property type="entry name" value="TPP_TK"/>
    <property type="match status" value="1"/>
</dbReference>
<feature type="domain" description="Transketolase N-terminal" evidence="4">
    <location>
        <begin position="15"/>
        <end position="247"/>
    </location>
</feature>
<dbReference type="InterPro" id="IPR005474">
    <property type="entry name" value="Transketolase_N"/>
</dbReference>
<dbReference type="PANTHER" id="PTHR47514:SF1">
    <property type="entry name" value="TRANSKETOLASE N-TERMINAL SECTION-RELATED"/>
    <property type="match status" value="1"/>
</dbReference>
<evidence type="ECO:0000256" key="3">
    <source>
        <dbReference type="ARBA" id="ARBA00023052"/>
    </source>
</evidence>
<organism evidence="5 6">
    <name type="scientific">Niastella koreensis</name>
    <dbReference type="NCBI Taxonomy" id="354356"/>
    <lineage>
        <taxon>Bacteria</taxon>
        <taxon>Pseudomonadati</taxon>
        <taxon>Bacteroidota</taxon>
        <taxon>Chitinophagia</taxon>
        <taxon>Chitinophagales</taxon>
        <taxon>Chitinophagaceae</taxon>
        <taxon>Niastella</taxon>
    </lineage>
</organism>
<dbReference type="InterPro" id="IPR029061">
    <property type="entry name" value="THDP-binding"/>
</dbReference>
<proteinExistence type="inferred from homology"/>
<dbReference type="RefSeq" id="WP_014221702.1">
    <property type="nucleotide sequence ID" value="NZ_LWBO01000012.1"/>
</dbReference>
<keyword evidence="6" id="KW-1185">Reference proteome</keyword>
<evidence type="ECO:0000259" key="4">
    <source>
        <dbReference type="Pfam" id="PF00456"/>
    </source>
</evidence>
<comment type="caution">
    <text evidence="5">The sequence shown here is derived from an EMBL/GenBank/DDBJ whole genome shotgun (WGS) entry which is preliminary data.</text>
</comment>
<keyword evidence="3" id="KW-0786">Thiamine pyrophosphate</keyword>
<dbReference type="PANTHER" id="PTHR47514">
    <property type="entry name" value="TRANSKETOLASE N-TERMINAL SECTION-RELATED"/>
    <property type="match status" value="1"/>
</dbReference>